<dbReference type="FunFam" id="3.30.60.30:FF:000024">
    <property type="entry name" value="Transmembrane agrin"/>
    <property type="match status" value="2"/>
</dbReference>
<keyword evidence="4 13" id="KW-0732">Signal</keyword>
<feature type="domain" description="Laminin G" evidence="14">
    <location>
        <begin position="1069"/>
        <end position="1249"/>
    </location>
</feature>
<dbReference type="PROSITE" id="PS01186">
    <property type="entry name" value="EGF_2"/>
    <property type="match status" value="1"/>
</dbReference>
<reference evidence="18" key="1">
    <citation type="submission" date="2022-12" db="EMBL/GenBank/DDBJ databases">
        <title>Genome assemblies of Blomia tropicalis.</title>
        <authorList>
            <person name="Cui Y."/>
        </authorList>
    </citation>
    <scope>NUCLEOTIDE SEQUENCE</scope>
    <source>
        <tissue evidence="18">Adult mites</tissue>
    </source>
</reference>
<evidence type="ECO:0000256" key="6">
    <source>
        <dbReference type="ARBA" id="ARBA00022782"/>
    </source>
</evidence>
<dbReference type="CDD" id="cd00054">
    <property type="entry name" value="EGF_CA"/>
    <property type="match status" value="1"/>
</dbReference>
<protein>
    <recommendedName>
        <fullName evidence="20">Agrin</fullName>
    </recommendedName>
</protein>
<evidence type="ECO:0000256" key="2">
    <source>
        <dbReference type="ARBA" id="ARBA00022525"/>
    </source>
</evidence>
<feature type="domain" description="Kazal-like" evidence="17">
    <location>
        <begin position="350"/>
        <end position="397"/>
    </location>
</feature>
<dbReference type="Gene3D" id="3.30.60.30">
    <property type="match status" value="8"/>
</dbReference>
<name>A0A9Q0MCA2_BLOTA</name>
<dbReference type="FunFam" id="2.10.25.10:FF:000209">
    <property type="entry name" value="Laminin subunit alpha 5"/>
    <property type="match status" value="1"/>
</dbReference>
<dbReference type="Pfam" id="PF00054">
    <property type="entry name" value="Laminin_G_1"/>
    <property type="match status" value="2"/>
</dbReference>
<evidence type="ECO:0000256" key="5">
    <source>
        <dbReference type="ARBA" id="ARBA00022737"/>
    </source>
</evidence>
<feature type="domain" description="EGF-like" evidence="15">
    <location>
        <begin position="1245"/>
        <end position="1282"/>
    </location>
</feature>
<gene>
    <name evidence="18" type="ORF">RDWZM_001482</name>
</gene>
<dbReference type="CDD" id="cd00055">
    <property type="entry name" value="EGF_Lam"/>
    <property type="match status" value="2"/>
</dbReference>
<dbReference type="SMART" id="SM00181">
    <property type="entry name" value="EGF"/>
    <property type="match status" value="5"/>
</dbReference>
<feature type="disulfide bond" evidence="12">
    <location>
        <begin position="647"/>
        <end position="659"/>
    </location>
</feature>
<evidence type="ECO:0000256" key="11">
    <source>
        <dbReference type="PROSITE-ProRule" id="PRU00076"/>
    </source>
</evidence>
<dbReference type="GO" id="GO:0005604">
    <property type="term" value="C:basement membrane"/>
    <property type="evidence" value="ECO:0007669"/>
    <property type="project" value="UniProtKB-SubCell"/>
</dbReference>
<keyword evidence="11" id="KW-0245">EGF-like domain</keyword>
<evidence type="ECO:0000256" key="10">
    <source>
        <dbReference type="ARBA" id="ARBA00023292"/>
    </source>
</evidence>
<feature type="disulfide bond" evidence="12">
    <location>
        <begin position="596"/>
        <end position="613"/>
    </location>
</feature>
<dbReference type="PROSITE" id="PS51465">
    <property type="entry name" value="KAZAL_2"/>
    <property type="match status" value="7"/>
</dbReference>
<dbReference type="SUPFAM" id="SSF57196">
    <property type="entry name" value="EGF/Laminin"/>
    <property type="match status" value="1"/>
</dbReference>
<feature type="disulfide bond" evidence="12">
    <location>
        <begin position="615"/>
        <end position="624"/>
    </location>
</feature>
<comment type="caution">
    <text evidence="11">Lacks conserved residue(s) required for the propagation of feature annotation.</text>
</comment>
<evidence type="ECO:0000256" key="3">
    <source>
        <dbReference type="ARBA" id="ARBA00022530"/>
    </source>
</evidence>
<dbReference type="InterPro" id="IPR003645">
    <property type="entry name" value="Fol_N"/>
</dbReference>
<dbReference type="EMBL" id="JAPWDV010000001">
    <property type="protein sequence ID" value="KAJ6222937.1"/>
    <property type="molecule type" value="Genomic_DNA"/>
</dbReference>
<dbReference type="OMA" id="QKCTICT"/>
<dbReference type="Pfam" id="PF02210">
    <property type="entry name" value="Laminin_G_2"/>
    <property type="match status" value="1"/>
</dbReference>
<feature type="domain" description="Kazal-like" evidence="17">
    <location>
        <begin position="280"/>
        <end position="326"/>
    </location>
</feature>
<dbReference type="InterPro" id="IPR003884">
    <property type="entry name" value="FacI_MAC"/>
</dbReference>
<dbReference type="SMART" id="SM00280">
    <property type="entry name" value="KAZAL"/>
    <property type="match status" value="8"/>
</dbReference>
<feature type="domain" description="EGF-like" evidence="15">
    <location>
        <begin position="1017"/>
        <end position="1053"/>
    </location>
</feature>
<dbReference type="GO" id="GO:0005576">
    <property type="term" value="C:extracellular region"/>
    <property type="evidence" value="ECO:0007669"/>
    <property type="project" value="TreeGrafter"/>
</dbReference>
<evidence type="ECO:0000259" key="15">
    <source>
        <dbReference type="PROSITE" id="PS50026"/>
    </source>
</evidence>
<evidence type="ECO:0000256" key="8">
    <source>
        <dbReference type="ARBA" id="ARBA00023157"/>
    </source>
</evidence>
<dbReference type="InterPro" id="IPR002350">
    <property type="entry name" value="Kazal_dom"/>
</dbReference>
<dbReference type="InterPro" id="IPR001791">
    <property type="entry name" value="Laminin_G"/>
</dbReference>
<dbReference type="GO" id="GO:0005509">
    <property type="term" value="F:calcium ion binding"/>
    <property type="evidence" value="ECO:0007669"/>
    <property type="project" value="InterPro"/>
</dbReference>
<keyword evidence="2" id="KW-0964">Secreted</keyword>
<feature type="domain" description="Kazal-like" evidence="17">
    <location>
        <begin position="415"/>
        <end position="463"/>
    </location>
</feature>
<dbReference type="SMART" id="SM00282">
    <property type="entry name" value="LamG"/>
    <property type="match status" value="3"/>
</dbReference>
<keyword evidence="8 11" id="KW-1015">Disulfide bond</keyword>
<feature type="domain" description="Kazal-like" evidence="17">
    <location>
        <begin position="199"/>
        <end position="253"/>
    </location>
</feature>
<dbReference type="InterPro" id="IPR013320">
    <property type="entry name" value="ConA-like_dom_sf"/>
</dbReference>
<dbReference type="PROSITE" id="PS50027">
    <property type="entry name" value="EGF_LAM_2"/>
    <property type="match status" value="2"/>
</dbReference>
<dbReference type="Pfam" id="PF00008">
    <property type="entry name" value="EGF"/>
    <property type="match status" value="1"/>
</dbReference>
<feature type="domain" description="Laminin G" evidence="14">
    <location>
        <begin position="836"/>
        <end position="1016"/>
    </location>
</feature>
<keyword evidence="10 12" id="KW-0424">Laminin EGF-like domain</keyword>
<evidence type="ECO:0000256" key="9">
    <source>
        <dbReference type="ARBA" id="ARBA00023180"/>
    </source>
</evidence>
<evidence type="ECO:0000313" key="18">
    <source>
        <dbReference type="EMBL" id="KAJ6222937.1"/>
    </source>
</evidence>
<dbReference type="SUPFAM" id="SSF49899">
    <property type="entry name" value="Concanavalin A-like lectins/glucanases"/>
    <property type="match status" value="3"/>
</dbReference>
<dbReference type="PROSITE" id="PS00022">
    <property type="entry name" value="EGF_1"/>
    <property type="match status" value="2"/>
</dbReference>
<dbReference type="Pfam" id="PF00053">
    <property type="entry name" value="EGF_laminin"/>
    <property type="match status" value="2"/>
</dbReference>
<feature type="domain" description="Kazal-like" evidence="17">
    <location>
        <begin position="125"/>
        <end position="179"/>
    </location>
</feature>
<feature type="disulfide bond" evidence="11">
    <location>
        <begin position="1043"/>
        <end position="1052"/>
    </location>
</feature>
<evidence type="ECO:0000259" key="17">
    <source>
        <dbReference type="PROSITE" id="PS51465"/>
    </source>
</evidence>
<evidence type="ECO:0000313" key="19">
    <source>
        <dbReference type="Proteomes" id="UP001142055"/>
    </source>
</evidence>
<dbReference type="Gene3D" id="2.60.120.200">
    <property type="match status" value="3"/>
</dbReference>
<feature type="disulfide bond" evidence="12">
    <location>
        <begin position="594"/>
        <end position="606"/>
    </location>
</feature>
<comment type="caution">
    <text evidence="18">The sequence shown here is derived from an EMBL/GenBank/DDBJ whole genome shotgun (WGS) entry which is preliminary data.</text>
</comment>
<dbReference type="PROSITE" id="PS01248">
    <property type="entry name" value="EGF_LAM_1"/>
    <property type="match status" value="1"/>
</dbReference>
<keyword evidence="7" id="KW-0084">Basement membrane</keyword>
<dbReference type="Gene3D" id="2.10.25.10">
    <property type="entry name" value="Laminin"/>
    <property type="match status" value="3"/>
</dbReference>
<dbReference type="GO" id="GO:0030154">
    <property type="term" value="P:cell differentiation"/>
    <property type="evidence" value="ECO:0007669"/>
    <property type="project" value="UniProtKB-KW"/>
</dbReference>
<feature type="domain" description="Kazal-like" evidence="17">
    <location>
        <begin position="51"/>
        <end position="109"/>
    </location>
</feature>
<dbReference type="SMART" id="SM00274">
    <property type="entry name" value="FOLN"/>
    <property type="match status" value="3"/>
</dbReference>
<sequence length="1484" mass="165211">MLIRWFNILFISTLVYGFVLIECCFEYSGTLRNPCTEDKCPFGAECIPSFDGRSFECSCPKCASYGDSRDSRPICGSDGRDYSSLCELNRRSCSLSRSVSVRYNGSCDPCHGVKCPDSQICTIDDNRNPICKCNAACETDYVPVCGSDGRDYVNECVLRVEACKTRKSLRILHQGTCSDANACKTIKCSNAYQECETNRYGIAVCQCPSTCSKVLKPVCGTDSETYDSLCELRRQSCNSHRNVSVRYYGACDPDSYCHQNHGVCKFGSICYASGENHTCVCDECSEDYAPVCGSNQISYSNFCKFRQHMCEMQTTNVTVRQGPCDGCAKEICLFYSHCKWDYRTNQAKCVCPSNCPKVYEPVCGSDLVTYPNECELKSTACERRKYVSVIKRGPCSSCQGVRCDYGARCENGVCVCPAKCPTDSIEPVCGSNNISYDNLCQLMQASCESTTQITVKSNGPCEDSLQTKATSGMNTGQRICGNDGRIYASECDIREEMCNRQQEIKLMEKIFCEKYRNIPCEGEPSLVDPSTRKEYNCTEQRCPDNSFCHRGPNFAKCCRDSDPDDDCYDSTFGCCPDGKSPSLGPNYAGCPSKCQCNRLGSYLLRCDPLTNKCYCKPGVGGVRCDRCEAGFWGLHKISEGNAGCIPCNCNKIGSSRDDCEQMSGRCVCKSGFKGMKCDICPDGSPIEFGGCARGEKCLEIVLHTITIYIIILAENMTCSDDSHCKFGAICKDYICHCNLDCRDSPKSPVCSNDGIVFDSECYMQLWSCKAQKTMTIQHSERCRLAMKNSATTSPIVRRSTEYQNYEKSTAKTNMERETISSTQPTMPTIQWNIQMERFIHFGGDSYIELATLQAYSKVSIQIELVPFETDGVIFFNAQTLSGEGDYIALLLKNSYVEFRFNLGSGSVVLRSKQPITLGQKTLINLRRHLSEGFLSIDNLANVTAKSEGPYKLLDLSHNLIIGGYGPNVDLKRIVDILGMKQNFTGCIHSMQVNDEEVDLALDTSKEILRKWKVEPCSQQKCSQTYCNSGGKCLQNNHLNVCLCEAHRTGTRCQHVMQHCIDGDCNDQPSVTLDFWEESYIELPTLQGVSQSFVIEVWLMARSPNGIVLYNGQSKGDFVELAIVDGYVQYSFNLGGQNNKNGIVSIKSDSKLRLGHWHRVIISRKVKNGTLQIDDELPVEAIAKGNLNELNLDEPFYIGGLGTSKRWNNQMISGFNGAIQRISLNGQLMRDNQSRASKLVNIQPYNGPPCDSSNLCTNHGTCVPWLDSFLCKCQTGYHGNECEFDNDDSRWSIKPSMVNDGALIEFTSNNFPGLNQQQNMIEMTLRIKSSNGLVLWISKDTETISDYMAIVLSNGYLEFAFNLGKQTQYFSIRSPIRIDDGNIHHIVVNRNKQIGIVQVDNKWMNSSVSEPGSTDLNTDGKLWFGVMKVECDMKMEHCLKTGQRMNIPPGLPASYYAQLNGCLHSVRIQGMAVDLSTLGNDLANC</sequence>
<keyword evidence="3" id="KW-0272">Extracellular matrix</keyword>
<dbReference type="GO" id="GO:0048513">
    <property type="term" value="P:animal organ development"/>
    <property type="evidence" value="ECO:0007669"/>
    <property type="project" value="UniProtKB-ARBA"/>
</dbReference>
<dbReference type="SMART" id="SM00179">
    <property type="entry name" value="EGF_CA"/>
    <property type="match status" value="1"/>
</dbReference>
<dbReference type="Proteomes" id="UP001142055">
    <property type="component" value="Chromosome 1"/>
</dbReference>
<dbReference type="Pfam" id="PF07648">
    <property type="entry name" value="Kazal_2"/>
    <property type="match status" value="8"/>
</dbReference>
<evidence type="ECO:0000256" key="13">
    <source>
        <dbReference type="SAM" id="SignalP"/>
    </source>
</evidence>
<evidence type="ECO:0008006" key="20">
    <source>
        <dbReference type="Google" id="ProtNLM"/>
    </source>
</evidence>
<dbReference type="CDD" id="cd00110">
    <property type="entry name" value="LamG"/>
    <property type="match status" value="3"/>
</dbReference>
<dbReference type="SMART" id="SM00057">
    <property type="entry name" value="FIMAC"/>
    <property type="match status" value="3"/>
</dbReference>
<evidence type="ECO:0000256" key="1">
    <source>
        <dbReference type="ARBA" id="ARBA00004302"/>
    </source>
</evidence>
<dbReference type="PROSITE" id="PS50025">
    <property type="entry name" value="LAM_G_DOMAIN"/>
    <property type="match status" value="3"/>
</dbReference>
<accession>A0A9Q0MCA2</accession>
<organism evidence="18 19">
    <name type="scientific">Blomia tropicalis</name>
    <name type="common">Mite</name>
    <dbReference type="NCBI Taxonomy" id="40697"/>
    <lineage>
        <taxon>Eukaryota</taxon>
        <taxon>Metazoa</taxon>
        <taxon>Ecdysozoa</taxon>
        <taxon>Arthropoda</taxon>
        <taxon>Chelicerata</taxon>
        <taxon>Arachnida</taxon>
        <taxon>Acari</taxon>
        <taxon>Acariformes</taxon>
        <taxon>Sarcoptiformes</taxon>
        <taxon>Astigmata</taxon>
        <taxon>Glycyphagoidea</taxon>
        <taxon>Echimyopodidae</taxon>
        <taxon>Blomia</taxon>
    </lineage>
</organism>
<evidence type="ECO:0000256" key="12">
    <source>
        <dbReference type="PROSITE-ProRule" id="PRU00460"/>
    </source>
</evidence>
<feature type="domain" description="Laminin G" evidence="14">
    <location>
        <begin position="1292"/>
        <end position="1484"/>
    </location>
</feature>
<dbReference type="InterPro" id="IPR002049">
    <property type="entry name" value="LE_dom"/>
</dbReference>
<feature type="domain" description="Laminin EGF-like" evidence="16">
    <location>
        <begin position="647"/>
        <end position="699"/>
    </location>
</feature>
<keyword evidence="6" id="KW-0221">Differentiation</keyword>
<proteinExistence type="predicted"/>
<dbReference type="FunFam" id="2.10.25.10:FF:000134">
    <property type="entry name" value="Transmembrane agrin"/>
    <property type="match status" value="1"/>
</dbReference>
<feature type="domain" description="Kazal-like" evidence="17">
    <location>
        <begin position="725"/>
        <end position="784"/>
    </location>
</feature>
<dbReference type="PANTHER" id="PTHR10913:SF78">
    <property type="entry name" value="AGRIN"/>
    <property type="match status" value="1"/>
</dbReference>
<feature type="disulfide bond" evidence="12">
    <location>
        <begin position="668"/>
        <end position="677"/>
    </location>
</feature>
<dbReference type="CDD" id="cd00104">
    <property type="entry name" value="KAZAL_FS"/>
    <property type="match status" value="7"/>
</dbReference>
<dbReference type="InterPro" id="IPR000742">
    <property type="entry name" value="EGF"/>
</dbReference>
<feature type="disulfide bond" evidence="12">
    <location>
        <begin position="649"/>
        <end position="666"/>
    </location>
</feature>
<keyword evidence="5" id="KW-0677">Repeat</keyword>
<dbReference type="InterPro" id="IPR050653">
    <property type="entry name" value="Prot_Inhib_GrowthFact_Antg"/>
</dbReference>
<evidence type="ECO:0000259" key="14">
    <source>
        <dbReference type="PROSITE" id="PS50025"/>
    </source>
</evidence>
<keyword evidence="19" id="KW-1185">Reference proteome</keyword>
<dbReference type="SUPFAM" id="SSF100895">
    <property type="entry name" value="Kazal-type serine protease inhibitors"/>
    <property type="match status" value="8"/>
</dbReference>
<comment type="subcellular location">
    <subcellularLocation>
        <location evidence="1">Secreted</location>
        <location evidence="1">Extracellular space</location>
        <location evidence="1">Extracellular matrix</location>
        <location evidence="1">Basement membrane</location>
    </subcellularLocation>
</comment>
<dbReference type="InterPro" id="IPR036058">
    <property type="entry name" value="Kazal_dom_sf"/>
</dbReference>
<dbReference type="PRINTS" id="PR00011">
    <property type="entry name" value="EGFLAMININ"/>
</dbReference>
<feature type="signal peptide" evidence="13">
    <location>
        <begin position="1"/>
        <end position="17"/>
    </location>
</feature>
<evidence type="ECO:0000256" key="4">
    <source>
        <dbReference type="ARBA" id="ARBA00022729"/>
    </source>
</evidence>
<dbReference type="SMART" id="SM00180">
    <property type="entry name" value="EGF_Lam"/>
    <property type="match status" value="2"/>
</dbReference>
<feature type="disulfide bond" evidence="11">
    <location>
        <begin position="1272"/>
        <end position="1281"/>
    </location>
</feature>
<dbReference type="PROSITE" id="PS50026">
    <property type="entry name" value="EGF_3"/>
    <property type="match status" value="2"/>
</dbReference>
<dbReference type="PANTHER" id="PTHR10913">
    <property type="entry name" value="FOLLISTATIN-RELATED"/>
    <property type="match status" value="1"/>
</dbReference>
<feature type="chain" id="PRO_5040210579" description="Agrin" evidence="13">
    <location>
        <begin position="18"/>
        <end position="1484"/>
    </location>
</feature>
<dbReference type="InterPro" id="IPR001881">
    <property type="entry name" value="EGF-like_Ca-bd_dom"/>
</dbReference>
<keyword evidence="9" id="KW-0325">Glycoprotein</keyword>
<feature type="domain" description="Laminin EGF-like" evidence="16">
    <location>
        <begin position="594"/>
        <end position="646"/>
    </location>
</feature>
<evidence type="ECO:0000256" key="7">
    <source>
        <dbReference type="ARBA" id="ARBA00022869"/>
    </source>
</evidence>
<evidence type="ECO:0000259" key="16">
    <source>
        <dbReference type="PROSITE" id="PS50027"/>
    </source>
</evidence>